<feature type="domain" description="Peptidase C1A papain C-terminal" evidence="5">
    <location>
        <begin position="5"/>
        <end position="114"/>
    </location>
</feature>
<dbReference type="SUPFAM" id="SSF54001">
    <property type="entry name" value="Cysteine proteinases"/>
    <property type="match status" value="1"/>
</dbReference>
<evidence type="ECO:0000313" key="6">
    <source>
        <dbReference type="EMBL" id="GAU21745.1"/>
    </source>
</evidence>
<name>A0A2Z6MFN5_TRISU</name>
<dbReference type="InterPro" id="IPR038765">
    <property type="entry name" value="Papain-like_cys_pep_sf"/>
</dbReference>
<keyword evidence="7" id="KW-1185">Reference proteome</keyword>
<dbReference type="GO" id="GO:0006508">
    <property type="term" value="P:proteolysis"/>
    <property type="evidence" value="ECO:0007669"/>
    <property type="project" value="UniProtKB-KW"/>
</dbReference>
<reference evidence="7" key="1">
    <citation type="journal article" date="2017" name="Front. Plant Sci.">
        <title>Climate Clever Clovers: New Paradigm to Reduce the Environmental Footprint of Ruminants by Breeding Low Methanogenic Forages Utilizing Haplotype Variation.</title>
        <authorList>
            <person name="Kaur P."/>
            <person name="Appels R."/>
            <person name="Bayer P.E."/>
            <person name="Keeble-Gagnere G."/>
            <person name="Wang J."/>
            <person name="Hirakawa H."/>
            <person name="Shirasawa K."/>
            <person name="Vercoe P."/>
            <person name="Stefanova K."/>
            <person name="Durmic Z."/>
            <person name="Nichols P."/>
            <person name="Revell C."/>
            <person name="Isobe S.N."/>
            <person name="Edwards D."/>
            <person name="Erskine W."/>
        </authorList>
    </citation>
    <scope>NUCLEOTIDE SEQUENCE [LARGE SCALE GENOMIC DNA]</scope>
    <source>
        <strain evidence="7">cv. Daliak</strain>
    </source>
</reference>
<dbReference type="PANTHER" id="PTHR12411">
    <property type="entry name" value="CYSTEINE PROTEASE FAMILY C1-RELATED"/>
    <property type="match status" value="1"/>
</dbReference>
<keyword evidence="3" id="KW-0378">Hydrolase</keyword>
<evidence type="ECO:0000313" key="7">
    <source>
        <dbReference type="Proteomes" id="UP000242715"/>
    </source>
</evidence>
<keyword evidence="2" id="KW-0645">Protease</keyword>
<evidence type="ECO:0000256" key="3">
    <source>
        <dbReference type="ARBA" id="ARBA00022801"/>
    </source>
</evidence>
<dbReference type="Proteomes" id="UP000242715">
    <property type="component" value="Unassembled WGS sequence"/>
</dbReference>
<dbReference type="OrthoDB" id="1651340at2759"/>
<proteinExistence type="inferred from homology"/>
<dbReference type="InterPro" id="IPR013128">
    <property type="entry name" value="Peptidase_C1A"/>
</dbReference>
<dbReference type="AlphaFoldDB" id="A0A2Z6MFN5"/>
<dbReference type="EMBL" id="DF973237">
    <property type="protein sequence ID" value="GAU21745.1"/>
    <property type="molecule type" value="Genomic_DNA"/>
</dbReference>
<gene>
    <name evidence="6" type="ORF">TSUD_328700</name>
</gene>
<comment type="similarity">
    <text evidence="1">Belongs to the peptidase C1 family.</text>
</comment>
<dbReference type="InterPro" id="IPR000668">
    <property type="entry name" value="Peptidase_C1A_C"/>
</dbReference>
<protein>
    <recommendedName>
        <fullName evidence="5">Peptidase C1A papain C-terminal domain-containing protein</fullName>
    </recommendedName>
</protein>
<accession>A0A2Z6MFN5</accession>
<evidence type="ECO:0000256" key="4">
    <source>
        <dbReference type="ARBA" id="ARBA00022807"/>
    </source>
</evidence>
<keyword evidence="4" id="KW-0788">Thiol protease</keyword>
<evidence type="ECO:0000259" key="5">
    <source>
        <dbReference type="Pfam" id="PF00112"/>
    </source>
</evidence>
<sequence length="133" mass="15054">MEHFRRISGYVRLPVGESFLQSAVSRQPVSVLVALNKAFKEYVGGIFEGPGEVKYPLNRYQWHALNVIGYGTEEDGRKYWIFKNSWGKNLGEDEFMRMRMKGGGRWGLCAIAKFVCNEGDDDDDGGYDYAPAA</sequence>
<organism evidence="6 7">
    <name type="scientific">Trifolium subterraneum</name>
    <name type="common">Subterranean clover</name>
    <dbReference type="NCBI Taxonomy" id="3900"/>
    <lineage>
        <taxon>Eukaryota</taxon>
        <taxon>Viridiplantae</taxon>
        <taxon>Streptophyta</taxon>
        <taxon>Embryophyta</taxon>
        <taxon>Tracheophyta</taxon>
        <taxon>Spermatophyta</taxon>
        <taxon>Magnoliopsida</taxon>
        <taxon>eudicotyledons</taxon>
        <taxon>Gunneridae</taxon>
        <taxon>Pentapetalae</taxon>
        <taxon>rosids</taxon>
        <taxon>fabids</taxon>
        <taxon>Fabales</taxon>
        <taxon>Fabaceae</taxon>
        <taxon>Papilionoideae</taxon>
        <taxon>50 kb inversion clade</taxon>
        <taxon>NPAAA clade</taxon>
        <taxon>Hologalegina</taxon>
        <taxon>IRL clade</taxon>
        <taxon>Trifolieae</taxon>
        <taxon>Trifolium</taxon>
    </lineage>
</organism>
<evidence type="ECO:0000256" key="1">
    <source>
        <dbReference type="ARBA" id="ARBA00008455"/>
    </source>
</evidence>
<evidence type="ECO:0000256" key="2">
    <source>
        <dbReference type="ARBA" id="ARBA00022670"/>
    </source>
</evidence>
<dbReference type="GO" id="GO:0008234">
    <property type="term" value="F:cysteine-type peptidase activity"/>
    <property type="evidence" value="ECO:0007669"/>
    <property type="project" value="UniProtKB-KW"/>
</dbReference>
<dbReference type="Gene3D" id="3.90.70.10">
    <property type="entry name" value="Cysteine proteinases"/>
    <property type="match status" value="1"/>
</dbReference>
<dbReference type="Pfam" id="PF00112">
    <property type="entry name" value="Peptidase_C1"/>
    <property type="match status" value="1"/>
</dbReference>